<feature type="region of interest" description="Disordered" evidence="5">
    <location>
        <begin position="139"/>
        <end position="263"/>
    </location>
</feature>
<keyword evidence="9" id="KW-1185">Reference proteome</keyword>
<dbReference type="Pfam" id="PF21673">
    <property type="entry name" value="CCDC93_N"/>
    <property type="match status" value="1"/>
</dbReference>
<dbReference type="EMBL" id="WIXP02000013">
    <property type="protein sequence ID" value="KAF6200474.1"/>
    <property type="molecule type" value="Genomic_DNA"/>
</dbReference>
<dbReference type="PANTHER" id="PTHR16441:SF0">
    <property type="entry name" value="COILED-COIL DOMAIN-CONTAINING PROTEIN 93"/>
    <property type="match status" value="1"/>
</dbReference>
<evidence type="ECO:0000256" key="3">
    <source>
        <dbReference type="ARBA" id="ARBA00023054"/>
    </source>
</evidence>
<dbReference type="OrthoDB" id="16092at2759"/>
<feature type="coiled-coil region" evidence="4">
    <location>
        <begin position="611"/>
        <end position="652"/>
    </location>
</feature>
<dbReference type="GO" id="GO:0006893">
    <property type="term" value="P:Golgi to plasma membrane transport"/>
    <property type="evidence" value="ECO:0007669"/>
    <property type="project" value="TreeGrafter"/>
</dbReference>
<protein>
    <recommendedName>
        <fullName evidence="2">Coiled-coil domain-containing protein 93</fullName>
    </recommendedName>
</protein>
<feature type="compositionally biased region" description="Basic and acidic residues" evidence="5">
    <location>
        <begin position="534"/>
        <end position="547"/>
    </location>
</feature>
<evidence type="ECO:0000256" key="1">
    <source>
        <dbReference type="ARBA" id="ARBA00007219"/>
    </source>
</evidence>
<feature type="domain" description="CCDC93 N-terminal" evidence="7">
    <location>
        <begin position="347"/>
        <end position="450"/>
    </location>
</feature>
<feature type="region of interest" description="Disordered" evidence="5">
    <location>
        <begin position="531"/>
        <end position="553"/>
    </location>
</feature>
<evidence type="ECO:0000313" key="8">
    <source>
        <dbReference type="EMBL" id="KAF6200474.1"/>
    </source>
</evidence>
<feature type="compositionally biased region" description="Polar residues" evidence="5">
    <location>
        <begin position="180"/>
        <end position="208"/>
    </location>
</feature>
<gene>
    <name evidence="8" type="ORF">GE061_004917</name>
</gene>
<accession>A0A8S9WW65</accession>
<feature type="domain" description="CCDC93 coiled-coil" evidence="6">
    <location>
        <begin position="498"/>
        <end position="882"/>
    </location>
</feature>
<feature type="coiled-coil region" evidence="4">
    <location>
        <begin position="97"/>
        <end position="124"/>
    </location>
</feature>
<dbReference type="InterPro" id="IPR019159">
    <property type="entry name" value="CCDC93_CC"/>
</dbReference>
<keyword evidence="3 4" id="KW-0175">Coiled coil</keyword>
<dbReference type="InterPro" id="IPR048747">
    <property type="entry name" value="CCDC93_N"/>
</dbReference>
<reference evidence="8" key="1">
    <citation type="journal article" date="2021" name="Mol. Ecol. Resour.">
        <title>Apolygus lucorum genome provides insights into omnivorousness and mesophyll feeding.</title>
        <authorList>
            <person name="Liu Y."/>
            <person name="Liu H."/>
            <person name="Wang H."/>
            <person name="Huang T."/>
            <person name="Liu B."/>
            <person name="Yang B."/>
            <person name="Yin L."/>
            <person name="Li B."/>
            <person name="Zhang Y."/>
            <person name="Zhang S."/>
            <person name="Jiang F."/>
            <person name="Zhang X."/>
            <person name="Ren Y."/>
            <person name="Wang B."/>
            <person name="Wang S."/>
            <person name="Lu Y."/>
            <person name="Wu K."/>
            <person name="Fan W."/>
            <person name="Wang G."/>
        </authorList>
    </citation>
    <scope>NUCLEOTIDE SEQUENCE</scope>
    <source>
        <strain evidence="8">12Hb</strain>
    </source>
</reference>
<dbReference type="InterPro" id="IPR039116">
    <property type="entry name" value="CCDC93"/>
</dbReference>
<evidence type="ECO:0000256" key="4">
    <source>
        <dbReference type="SAM" id="Coils"/>
    </source>
</evidence>
<name>A0A8S9WW65_APOLU</name>
<comment type="caution">
    <text evidence="8">The sequence shown here is derived from an EMBL/GenBank/DDBJ whole genome shotgun (WGS) entry which is preliminary data.</text>
</comment>
<evidence type="ECO:0000256" key="2">
    <source>
        <dbReference type="ARBA" id="ARBA00016765"/>
    </source>
</evidence>
<dbReference type="Pfam" id="PF09762">
    <property type="entry name" value="CCDC93_CC"/>
    <property type="match status" value="1"/>
</dbReference>
<comment type="similarity">
    <text evidence="1">Belongs to the CCDC93 family.</text>
</comment>
<evidence type="ECO:0000259" key="7">
    <source>
        <dbReference type="Pfam" id="PF21673"/>
    </source>
</evidence>
<evidence type="ECO:0000259" key="6">
    <source>
        <dbReference type="Pfam" id="PF09762"/>
    </source>
</evidence>
<dbReference type="Proteomes" id="UP000466442">
    <property type="component" value="Unassembled WGS sequence"/>
</dbReference>
<organism evidence="8 9">
    <name type="scientific">Apolygus lucorum</name>
    <name type="common">Small green plant bug</name>
    <name type="synonym">Lygocoris lucorum</name>
    <dbReference type="NCBI Taxonomy" id="248454"/>
    <lineage>
        <taxon>Eukaryota</taxon>
        <taxon>Metazoa</taxon>
        <taxon>Ecdysozoa</taxon>
        <taxon>Arthropoda</taxon>
        <taxon>Hexapoda</taxon>
        <taxon>Insecta</taxon>
        <taxon>Pterygota</taxon>
        <taxon>Neoptera</taxon>
        <taxon>Paraneoptera</taxon>
        <taxon>Hemiptera</taxon>
        <taxon>Heteroptera</taxon>
        <taxon>Panheteroptera</taxon>
        <taxon>Cimicomorpha</taxon>
        <taxon>Miridae</taxon>
        <taxon>Mirini</taxon>
        <taxon>Apolygus</taxon>
    </lineage>
</organism>
<evidence type="ECO:0000313" key="9">
    <source>
        <dbReference type="Proteomes" id="UP000466442"/>
    </source>
</evidence>
<feature type="coiled-coil region" evidence="4">
    <location>
        <begin position="681"/>
        <end position="735"/>
    </location>
</feature>
<dbReference type="AlphaFoldDB" id="A0A8S9WW65"/>
<dbReference type="PANTHER" id="PTHR16441">
    <property type="entry name" value="FIDIPIDINE"/>
    <property type="match status" value="1"/>
</dbReference>
<sequence length="887" mass="101736">MSQQQLEHVEDMEGDPPLDEYVQQVFDTFKEETEANATIPVDTVTTPEPCNTPEKTLAGIVNCIRYAARGDLYMTRASNGHTAIMAMLRVTRWIPQYQRIAAERDRLLEREEELREERDQLFKDRAEAWIEIERLKGQRAPETVEPPAAKTTKDSTAVKPNRRTTQSHAKGNPSFDPKPTQATPIQLRTAQPGKSQNGSPIPSTSRARSVTPESPQRRSPRQTSSPFSGQARSPPPKTRRGSKPLSRSSSPGEEVEEESYLPTPLREPQVVIRSASSSPKIIPKLVLKKCKPSVAKQHKKKRVLTFEKMALAFKDALKPKAGSKHLSTIINAEGKSVQAESRDDELQKIKYSEIIELLIGAGYYRAKIKGLSEFDKVVGGMSWCIDICKMDLDVDLLFQENSTIGQKIALTEKIVAVLPKMKCPHSIEPHQIQGLDFINIFPVMKWLVEQSNQNRSERGDYLRQYAVHQFDMHYCFPNEKPNQNFILRSLPNITAVQNKYRPHRRFKRVGSQTPSSDIYARVQSTLFEYGHAPIHKDEKSDDEKSETGNEEIDEDKVRQLSKNMMATTGDAQIASKAVSSIVGLKAEEIVSAAESYFTLVSQSELGEENEKKRLKSKEAALLREKSKIEAEIEEARLKLSKLERKRNFREKKEAGLSDQEKSMVKDLEAKLLLIDSLVERENQFKEKCKIERDQLEQMIREAEEEMDETREDNELDNVTKEMESARMTLAKFTRAEAKLIRMIDQIPSRAELSQYQRRFLELYNQVSATHRETKQFYTLYNSMSDQHQYLSKEINLLNSILEGYNASLNNSHSREEFIKQFETIIDGVKHNKLKVESKRNEERDLRDRLRFQLSALIDQQRQYSLLLKQFTAECQKNQELLAMIKAI</sequence>
<evidence type="ECO:0000256" key="5">
    <source>
        <dbReference type="SAM" id="MobiDB-lite"/>
    </source>
</evidence>
<proteinExistence type="inferred from homology"/>